<dbReference type="RefSeq" id="WP_277565017.1">
    <property type="nucleotide sequence ID" value="NZ_JAPDHZ010000002.1"/>
</dbReference>
<evidence type="ECO:0000256" key="1">
    <source>
        <dbReference type="SAM" id="MobiDB-lite"/>
    </source>
</evidence>
<dbReference type="EMBL" id="JAPDHZ010000002">
    <property type="protein sequence ID" value="MDG0791252.1"/>
    <property type="molecule type" value="Genomic_DNA"/>
</dbReference>
<sequence>MRDDARITEFFGSPGYGFTTGDLHNAYPNMSKMDRNLLFVDGRYAVVFDDLASSGGERTYQFLYNSNGTWTGDASGGYRITQGTDSMQLFMLQPDALTATVGPARKAEMGTNLSVSNSVPSTSTNFLGVFYPKLNGEADLVKPTVVKDAEGTKMTVARAGGKTDYLSFRTAGTGAITTPLCRLECPFARVYDERYESGERDDDSRERVDDSEPALRFQPGRQCPLRQARRRL</sequence>
<feature type="compositionally biased region" description="Basic and acidic residues" evidence="1">
    <location>
        <begin position="195"/>
        <end position="210"/>
    </location>
</feature>
<feature type="region of interest" description="Disordered" evidence="1">
    <location>
        <begin position="195"/>
        <end position="232"/>
    </location>
</feature>
<dbReference type="AlphaFoldDB" id="A0A9X4KJB0"/>
<evidence type="ECO:0000313" key="2">
    <source>
        <dbReference type="EMBL" id="MDG0791252.1"/>
    </source>
</evidence>
<organism evidence="2 3">
    <name type="scientific">Cohnella ginsengisoli</name>
    <dbReference type="NCBI Taxonomy" id="425004"/>
    <lineage>
        <taxon>Bacteria</taxon>
        <taxon>Bacillati</taxon>
        <taxon>Bacillota</taxon>
        <taxon>Bacilli</taxon>
        <taxon>Bacillales</taxon>
        <taxon>Paenibacillaceae</taxon>
        <taxon>Cohnella</taxon>
    </lineage>
</organism>
<accession>A0A9X4KJB0</accession>
<comment type="caution">
    <text evidence="2">The sequence shown here is derived from an EMBL/GenBank/DDBJ whole genome shotgun (WGS) entry which is preliminary data.</text>
</comment>
<dbReference type="Proteomes" id="UP001153387">
    <property type="component" value="Unassembled WGS sequence"/>
</dbReference>
<evidence type="ECO:0000313" key="3">
    <source>
        <dbReference type="Proteomes" id="UP001153387"/>
    </source>
</evidence>
<proteinExistence type="predicted"/>
<name>A0A9X4KJB0_9BACL</name>
<gene>
    <name evidence="2" type="ORF">OMP38_10500</name>
</gene>
<keyword evidence="3" id="KW-1185">Reference proteome</keyword>
<reference evidence="2 3" key="1">
    <citation type="submission" date="2022-10" db="EMBL/GenBank/DDBJ databases">
        <title>Comparative genomic analysis of Cohnella hashimotonis sp. nov., isolated from the International Space Station.</title>
        <authorList>
            <person name="Simpson A."/>
            <person name="Venkateswaran K."/>
        </authorList>
    </citation>
    <scope>NUCLEOTIDE SEQUENCE [LARGE SCALE GENOMIC DNA]</scope>
    <source>
        <strain evidence="2 3">DSM 18997</strain>
    </source>
</reference>
<protein>
    <submittedName>
        <fullName evidence="2">Heparinase II/III family protein</fullName>
    </submittedName>
</protein>
<dbReference type="Gene3D" id="2.70.98.70">
    <property type="match status" value="1"/>
</dbReference>